<feature type="domain" description="Solute-binding protein family 3/N-terminal" evidence="3">
    <location>
        <begin position="30"/>
        <end position="254"/>
    </location>
</feature>
<evidence type="ECO:0000313" key="7">
    <source>
        <dbReference type="Proteomes" id="UP000295794"/>
    </source>
</evidence>
<dbReference type="SMART" id="SM00062">
    <property type="entry name" value="PBPb"/>
    <property type="match status" value="1"/>
</dbReference>
<dbReference type="SUPFAM" id="SSF53850">
    <property type="entry name" value="Periplasmic binding protein-like II"/>
    <property type="match status" value="1"/>
</dbReference>
<name>A0A377Q5G8_9NEIS</name>
<proteinExistence type="predicted"/>
<dbReference type="RefSeq" id="WP_207916737.1">
    <property type="nucleotide sequence ID" value="NZ_CAWOLO010000014.1"/>
</dbReference>
<evidence type="ECO:0000313" key="4">
    <source>
        <dbReference type="EMBL" id="STQ89849.1"/>
    </source>
</evidence>
<reference evidence="5 7" key="2">
    <citation type="submission" date="2019-03" db="EMBL/GenBank/DDBJ databases">
        <title>Genomic Encyclopedia of Type Strains, Phase IV (KMG-IV): sequencing the most valuable type-strain genomes for metagenomic binning, comparative biology and taxonomic classification.</title>
        <authorList>
            <person name="Goeker M."/>
        </authorList>
    </citation>
    <scope>NUCLEOTIDE SEQUENCE [LARGE SCALE GENOMIC DNA]</scope>
    <source>
        <strain evidence="5 7">DSM 3764</strain>
    </source>
</reference>
<dbReference type="Gene3D" id="3.40.190.10">
    <property type="entry name" value="Periplasmic binding protein-like II"/>
    <property type="match status" value="2"/>
</dbReference>
<organism evidence="4 6">
    <name type="scientific">Iodobacter fluviatilis</name>
    <dbReference type="NCBI Taxonomy" id="537"/>
    <lineage>
        <taxon>Bacteria</taxon>
        <taxon>Pseudomonadati</taxon>
        <taxon>Pseudomonadota</taxon>
        <taxon>Betaproteobacteria</taxon>
        <taxon>Neisseriales</taxon>
        <taxon>Chitinibacteraceae</taxon>
        <taxon>Iodobacter</taxon>
    </lineage>
</organism>
<dbReference type="AlphaFoldDB" id="A0A377Q5G8"/>
<reference evidence="4 6" key="1">
    <citation type="submission" date="2018-06" db="EMBL/GenBank/DDBJ databases">
        <authorList>
            <consortium name="Pathogen Informatics"/>
            <person name="Doyle S."/>
        </authorList>
    </citation>
    <scope>NUCLEOTIDE SEQUENCE [LARGE SCALE GENOMIC DNA]</scope>
    <source>
        <strain evidence="4 6">NCTC11159</strain>
    </source>
</reference>
<evidence type="ECO:0000256" key="2">
    <source>
        <dbReference type="SAM" id="SignalP"/>
    </source>
</evidence>
<dbReference type="InterPro" id="IPR001638">
    <property type="entry name" value="Solute-binding_3/MltF_N"/>
</dbReference>
<dbReference type="EMBL" id="SMBT01000014">
    <property type="protein sequence ID" value="TCU82665.1"/>
    <property type="molecule type" value="Genomic_DNA"/>
</dbReference>
<dbReference type="Proteomes" id="UP000255108">
    <property type="component" value="Unassembled WGS sequence"/>
</dbReference>
<evidence type="ECO:0000256" key="1">
    <source>
        <dbReference type="ARBA" id="ARBA00022729"/>
    </source>
</evidence>
<sequence>MYLPHSFMYGIAALSLAISQNAFSADANNVLRVGTSGDYAPFTYKEKGAVTGFDIAVVEAVAKKIGYQVKWEVADFVGLFGQLDSGRIDTVANQLSITLERQQKYQFSQPYEFSGDVFVIKQDNNSIKNIQDLAGKTVGVGFGTADERKLRSLLAGKNVTIKTFDEDPVAELNEVVLGRVDAYYNGAVAVRTAIGRAKLPLKLLGKPAAYDEIGLPFARNARGQALASKVNAALGELKKDGTLQKISLQWLKADVTKKN</sequence>
<feature type="chain" id="PRO_5016632221" evidence="2">
    <location>
        <begin position="25"/>
        <end position="259"/>
    </location>
</feature>
<evidence type="ECO:0000259" key="3">
    <source>
        <dbReference type="SMART" id="SM00062"/>
    </source>
</evidence>
<keyword evidence="1 2" id="KW-0732">Signal</keyword>
<gene>
    <name evidence="4" type="primary">yxeM_2</name>
    <name evidence="5" type="ORF">EV682_11437</name>
    <name evidence="4" type="ORF">NCTC11159_00900</name>
</gene>
<protein>
    <submittedName>
        <fullName evidence="5">Amino acid ABC transporter substrate-binding protein (PAAT family)</fullName>
    </submittedName>
    <submittedName>
        <fullName evidence="4">Probable amino-acid-binding protein yxeM</fullName>
    </submittedName>
</protein>
<accession>A0A377Q5G8</accession>
<feature type="signal peptide" evidence="2">
    <location>
        <begin position="1"/>
        <end position="24"/>
    </location>
</feature>
<dbReference type="PANTHER" id="PTHR35936">
    <property type="entry name" value="MEMBRANE-BOUND LYTIC MUREIN TRANSGLYCOSYLASE F"/>
    <property type="match status" value="1"/>
</dbReference>
<dbReference type="PANTHER" id="PTHR35936:SF19">
    <property type="entry name" value="AMINO-ACID-BINDING PROTEIN YXEM-RELATED"/>
    <property type="match status" value="1"/>
</dbReference>
<dbReference type="Proteomes" id="UP000295794">
    <property type="component" value="Unassembled WGS sequence"/>
</dbReference>
<dbReference type="EMBL" id="UGHR01000001">
    <property type="protein sequence ID" value="STQ89849.1"/>
    <property type="molecule type" value="Genomic_DNA"/>
</dbReference>
<evidence type="ECO:0000313" key="6">
    <source>
        <dbReference type="Proteomes" id="UP000255108"/>
    </source>
</evidence>
<evidence type="ECO:0000313" key="5">
    <source>
        <dbReference type="EMBL" id="TCU82665.1"/>
    </source>
</evidence>
<keyword evidence="7" id="KW-1185">Reference proteome</keyword>
<dbReference type="Pfam" id="PF00497">
    <property type="entry name" value="SBP_bac_3"/>
    <property type="match status" value="1"/>
</dbReference>